<feature type="transmembrane region" description="Helical" evidence="1">
    <location>
        <begin position="20"/>
        <end position="41"/>
    </location>
</feature>
<proteinExistence type="predicted"/>
<keyword evidence="1" id="KW-0472">Membrane</keyword>
<evidence type="ECO:0000313" key="3">
    <source>
        <dbReference type="Proteomes" id="UP000225548"/>
    </source>
</evidence>
<name>A0A2A9E9R0_9MICO</name>
<dbReference type="EMBL" id="PDJG01000001">
    <property type="protein sequence ID" value="PFG34949.1"/>
    <property type="molecule type" value="Genomic_DNA"/>
</dbReference>
<keyword evidence="1" id="KW-0812">Transmembrane</keyword>
<evidence type="ECO:0000256" key="1">
    <source>
        <dbReference type="SAM" id="Phobius"/>
    </source>
</evidence>
<evidence type="ECO:0000313" key="2">
    <source>
        <dbReference type="EMBL" id="PFG34949.1"/>
    </source>
</evidence>
<keyword evidence="3" id="KW-1185">Reference proteome</keyword>
<organism evidence="2 3">
    <name type="scientific">Sanguibacter antarcticus</name>
    <dbReference type="NCBI Taxonomy" id="372484"/>
    <lineage>
        <taxon>Bacteria</taxon>
        <taxon>Bacillati</taxon>
        <taxon>Actinomycetota</taxon>
        <taxon>Actinomycetes</taxon>
        <taxon>Micrococcales</taxon>
        <taxon>Sanguibacteraceae</taxon>
        <taxon>Sanguibacter</taxon>
    </lineage>
</organism>
<dbReference type="AlphaFoldDB" id="A0A2A9E9R0"/>
<dbReference type="Proteomes" id="UP000225548">
    <property type="component" value="Unassembled WGS sequence"/>
</dbReference>
<dbReference type="RefSeq" id="WP_098455902.1">
    <property type="nucleotide sequence ID" value="NZ_PDJG01000001.1"/>
</dbReference>
<reference evidence="2 3" key="1">
    <citation type="submission" date="2017-10" db="EMBL/GenBank/DDBJ databases">
        <title>Sequencing the genomes of 1000 actinobacteria strains.</title>
        <authorList>
            <person name="Klenk H.-P."/>
        </authorList>
    </citation>
    <scope>NUCLEOTIDE SEQUENCE [LARGE SCALE GENOMIC DNA]</scope>
    <source>
        <strain evidence="2 3">DSM 18966</strain>
    </source>
</reference>
<gene>
    <name evidence="2" type="ORF">ATL42_2881</name>
</gene>
<sequence length="156" mass="16801">MVVDASQASSLPTWVEWVSALAPFFTLLAAAVAGTIAVLSLRQRRVADAKSEWWTRFAWASDLLLDPRAERQEIGVRTLTLLARSGLAHAEELEIVDAAWGEVLVEPGVVPLGTAVPVSRVQVLAARGRQVTDARLGRPTEPWVAEIAGNIAVTRA</sequence>
<accession>A0A2A9E9R0</accession>
<dbReference type="OrthoDB" id="4479226at2"/>
<keyword evidence="1" id="KW-1133">Transmembrane helix</keyword>
<protein>
    <submittedName>
        <fullName evidence="2">Uncharacterized protein</fullName>
    </submittedName>
</protein>
<comment type="caution">
    <text evidence="2">The sequence shown here is derived from an EMBL/GenBank/DDBJ whole genome shotgun (WGS) entry which is preliminary data.</text>
</comment>